<dbReference type="AlphaFoldDB" id="A0AA37TD60"/>
<reference evidence="1 2" key="1">
    <citation type="journal article" date="2014" name="Int. J. Syst. Evol. Microbiol.">
        <title>Complete genome sequence of Corynebacterium casei LMG S-19264T (=DSM 44701T), isolated from a smear-ripened cheese.</title>
        <authorList>
            <consortium name="US DOE Joint Genome Institute (JGI-PGF)"/>
            <person name="Walter F."/>
            <person name="Albersmeier A."/>
            <person name="Kalinowski J."/>
            <person name="Ruckert C."/>
        </authorList>
    </citation>
    <scope>NUCLEOTIDE SEQUENCE [LARGE SCALE GENOMIC DNA]</scope>
    <source>
        <strain evidence="1 2">NBRC 110095</strain>
    </source>
</reference>
<comment type="caution">
    <text evidence="1">The sequence shown here is derived from an EMBL/GenBank/DDBJ whole genome shotgun (WGS) entry which is preliminary data.</text>
</comment>
<protein>
    <submittedName>
        <fullName evidence="1">Uncharacterized protein</fullName>
    </submittedName>
</protein>
<sequence length="62" mass="7065">MILCESDKIVLLISYMDVGWRERGIPFHKHNQNKVGQCVWPTASETDLCGLNALNWPVLNPL</sequence>
<name>A0AA37TD60_9GAMM</name>
<keyword evidence="2" id="KW-1185">Reference proteome</keyword>
<organism evidence="1 2">
    <name type="scientific">Marinibactrum halimedae</name>
    <dbReference type="NCBI Taxonomy" id="1444977"/>
    <lineage>
        <taxon>Bacteria</taxon>
        <taxon>Pseudomonadati</taxon>
        <taxon>Pseudomonadota</taxon>
        <taxon>Gammaproteobacteria</taxon>
        <taxon>Cellvibrionales</taxon>
        <taxon>Cellvibrionaceae</taxon>
        <taxon>Marinibactrum</taxon>
    </lineage>
</organism>
<gene>
    <name evidence="1" type="ORF">GCM10007877_32390</name>
</gene>
<evidence type="ECO:0000313" key="2">
    <source>
        <dbReference type="Proteomes" id="UP001156870"/>
    </source>
</evidence>
<proteinExistence type="predicted"/>
<accession>A0AA37TD60</accession>
<dbReference type="EMBL" id="BSPD01000080">
    <property type="protein sequence ID" value="GLS27520.1"/>
    <property type="molecule type" value="Genomic_DNA"/>
</dbReference>
<dbReference type="Proteomes" id="UP001156870">
    <property type="component" value="Unassembled WGS sequence"/>
</dbReference>
<evidence type="ECO:0000313" key="1">
    <source>
        <dbReference type="EMBL" id="GLS27520.1"/>
    </source>
</evidence>